<comment type="caution">
    <text evidence="1">The sequence shown here is derived from an EMBL/GenBank/DDBJ whole genome shotgun (WGS) entry which is preliminary data.</text>
</comment>
<name>A0A0F9BT47_9ZZZZ</name>
<organism evidence="1">
    <name type="scientific">marine sediment metagenome</name>
    <dbReference type="NCBI Taxonomy" id="412755"/>
    <lineage>
        <taxon>unclassified sequences</taxon>
        <taxon>metagenomes</taxon>
        <taxon>ecological metagenomes</taxon>
    </lineage>
</organism>
<dbReference type="AlphaFoldDB" id="A0A0F9BT47"/>
<dbReference type="InterPro" id="IPR027417">
    <property type="entry name" value="P-loop_NTPase"/>
</dbReference>
<reference evidence="1" key="1">
    <citation type="journal article" date="2015" name="Nature">
        <title>Complex archaea that bridge the gap between prokaryotes and eukaryotes.</title>
        <authorList>
            <person name="Spang A."/>
            <person name="Saw J.H."/>
            <person name="Jorgensen S.L."/>
            <person name="Zaremba-Niedzwiedzka K."/>
            <person name="Martijn J."/>
            <person name="Lind A.E."/>
            <person name="van Eijk R."/>
            <person name="Schleper C."/>
            <person name="Guy L."/>
            <person name="Ettema T.J."/>
        </authorList>
    </citation>
    <scope>NUCLEOTIDE SEQUENCE</scope>
</reference>
<dbReference type="Pfam" id="PF13481">
    <property type="entry name" value="AAA_25"/>
    <property type="match status" value="1"/>
</dbReference>
<dbReference type="EMBL" id="LAZR01036354">
    <property type="protein sequence ID" value="KKL25070.1"/>
    <property type="molecule type" value="Genomic_DNA"/>
</dbReference>
<gene>
    <name evidence="1" type="ORF">LCGC14_2409000</name>
</gene>
<evidence type="ECO:0000313" key="1">
    <source>
        <dbReference type="EMBL" id="KKL25070.1"/>
    </source>
</evidence>
<dbReference type="SUPFAM" id="SSF52540">
    <property type="entry name" value="P-loop containing nucleoside triphosphate hydrolases"/>
    <property type="match status" value="1"/>
</dbReference>
<proteinExistence type="predicted"/>
<protein>
    <recommendedName>
        <fullName evidence="2">SF4 helicase domain-containing protein</fullName>
    </recommendedName>
</protein>
<accession>A0A0F9BT47</accession>
<dbReference type="Gene3D" id="3.40.50.300">
    <property type="entry name" value="P-loop containing nucleotide triphosphate hydrolases"/>
    <property type="match status" value="1"/>
</dbReference>
<sequence length="228" mass="24893">MYSESCWEAFASRSTMSICQHYGIEESELEGKLLIRSGYDYAAVLAENDGNKSVLASGHTKELIKLSLDKEVGLVVIDPYVSIHEVDENDNVQQNGVFKILRAVCAATNAAMLVVAHTRKAGNNEKPAYGDVESLRGASAIKDAARSAITLSPMPKSYAEKHGIDWTIGIALRRIDDAKSNFSLMNDHAVWIKMQSVKLANGDFVGVATSVEINDYMNDVDICPQPLP</sequence>
<evidence type="ECO:0008006" key="2">
    <source>
        <dbReference type="Google" id="ProtNLM"/>
    </source>
</evidence>